<dbReference type="PANTHER" id="PTHR43280:SF28">
    <property type="entry name" value="HTH-TYPE TRANSCRIPTIONAL ACTIVATOR RHAS"/>
    <property type="match status" value="1"/>
</dbReference>
<keyword evidence="2" id="KW-0238">DNA-binding</keyword>
<name>A0ABY5VLH1_9FIRM</name>
<dbReference type="Proteomes" id="UP001060164">
    <property type="component" value="Chromosome"/>
</dbReference>
<evidence type="ECO:0000256" key="3">
    <source>
        <dbReference type="ARBA" id="ARBA00023163"/>
    </source>
</evidence>
<gene>
    <name evidence="5" type="ORF">NQ502_08455</name>
</gene>
<evidence type="ECO:0000313" key="5">
    <source>
        <dbReference type="EMBL" id="UWP61046.1"/>
    </source>
</evidence>
<dbReference type="InterPro" id="IPR009057">
    <property type="entry name" value="Homeodomain-like_sf"/>
</dbReference>
<dbReference type="RefSeq" id="WP_028529572.1">
    <property type="nucleotide sequence ID" value="NZ_CABLBR010000028.1"/>
</dbReference>
<dbReference type="InterPro" id="IPR013096">
    <property type="entry name" value="Cupin_2"/>
</dbReference>
<evidence type="ECO:0000313" key="6">
    <source>
        <dbReference type="Proteomes" id="UP001060164"/>
    </source>
</evidence>
<dbReference type="InterPro" id="IPR011051">
    <property type="entry name" value="RmlC_Cupin_sf"/>
</dbReference>
<evidence type="ECO:0000256" key="2">
    <source>
        <dbReference type="ARBA" id="ARBA00023125"/>
    </source>
</evidence>
<sequence>MRYSYKVPAEDHSGWSVKTEKGNFDVTYITRTEIASEKDVRAFHCHNDITEIALVYSGKGTSVIGNKEYQIETGDVIVYNKDVLHCDKNEEGMVLKFHLCGVKNLHMKGRTPGKVLNESTGYVIRSGRYFEYLLHGFEMLEESISSGQSDVAQLTKMFVGTFLRIIDILCEEGKEEMNTSGTYSRSQLVSAMRKYIDKHYHENFLLNDLTEKFNVNMYHASRLFTKEMGVSPIAYRTRQRIGIAQTLLTDTDNSISEIANMVGYNYLSRFTHQFVNIIGISPREYRETRVQMNKSLHQLQEE</sequence>
<evidence type="ECO:0000259" key="4">
    <source>
        <dbReference type="PROSITE" id="PS01124"/>
    </source>
</evidence>
<keyword evidence="3" id="KW-0804">Transcription</keyword>
<dbReference type="SMART" id="SM00342">
    <property type="entry name" value="HTH_ARAC"/>
    <property type="match status" value="1"/>
</dbReference>
<reference evidence="5" key="1">
    <citation type="journal article" date="2022" name="Cell">
        <title>Design, construction, and in vivo augmentation of a complex gut microbiome.</title>
        <authorList>
            <person name="Cheng A.G."/>
            <person name="Ho P.Y."/>
            <person name="Aranda-Diaz A."/>
            <person name="Jain S."/>
            <person name="Yu F.B."/>
            <person name="Meng X."/>
            <person name="Wang M."/>
            <person name="Iakiviak M."/>
            <person name="Nagashima K."/>
            <person name="Zhao A."/>
            <person name="Murugkar P."/>
            <person name="Patil A."/>
            <person name="Atabakhsh K."/>
            <person name="Weakley A."/>
            <person name="Yan J."/>
            <person name="Brumbaugh A.R."/>
            <person name="Higginbottom S."/>
            <person name="Dimas A."/>
            <person name="Shiver A.L."/>
            <person name="Deutschbauer A."/>
            <person name="Neff N."/>
            <person name="Sonnenburg J.L."/>
            <person name="Huang K.C."/>
            <person name="Fischbach M.A."/>
        </authorList>
    </citation>
    <scope>NUCLEOTIDE SEQUENCE</scope>
    <source>
        <strain evidence="5">DSM 19829</strain>
    </source>
</reference>
<organism evidence="5 6">
    <name type="scientific">Ruminococcus gauvreauii</name>
    <dbReference type="NCBI Taxonomy" id="438033"/>
    <lineage>
        <taxon>Bacteria</taxon>
        <taxon>Bacillati</taxon>
        <taxon>Bacillota</taxon>
        <taxon>Clostridia</taxon>
        <taxon>Eubacteriales</taxon>
        <taxon>Oscillospiraceae</taxon>
        <taxon>Ruminococcus</taxon>
    </lineage>
</organism>
<protein>
    <submittedName>
        <fullName evidence="5">AraC family transcriptional regulator</fullName>
    </submittedName>
</protein>
<evidence type="ECO:0000256" key="1">
    <source>
        <dbReference type="ARBA" id="ARBA00023015"/>
    </source>
</evidence>
<dbReference type="Gene3D" id="1.10.10.60">
    <property type="entry name" value="Homeodomain-like"/>
    <property type="match status" value="2"/>
</dbReference>
<dbReference type="PANTHER" id="PTHR43280">
    <property type="entry name" value="ARAC-FAMILY TRANSCRIPTIONAL REGULATOR"/>
    <property type="match status" value="1"/>
</dbReference>
<keyword evidence="1" id="KW-0805">Transcription regulation</keyword>
<dbReference type="Pfam" id="PF12833">
    <property type="entry name" value="HTH_18"/>
    <property type="match status" value="1"/>
</dbReference>
<dbReference type="EMBL" id="CP102290">
    <property type="protein sequence ID" value="UWP61046.1"/>
    <property type="molecule type" value="Genomic_DNA"/>
</dbReference>
<feature type="domain" description="HTH araC/xylS-type" evidence="4">
    <location>
        <begin position="190"/>
        <end position="288"/>
    </location>
</feature>
<dbReference type="Pfam" id="PF07883">
    <property type="entry name" value="Cupin_2"/>
    <property type="match status" value="1"/>
</dbReference>
<dbReference type="InterPro" id="IPR018062">
    <property type="entry name" value="HTH_AraC-typ_CS"/>
</dbReference>
<dbReference type="PROSITE" id="PS01124">
    <property type="entry name" value="HTH_ARAC_FAMILY_2"/>
    <property type="match status" value="1"/>
</dbReference>
<dbReference type="InterPro" id="IPR014710">
    <property type="entry name" value="RmlC-like_jellyroll"/>
</dbReference>
<dbReference type="SUPFAM" id="SSF46689">
    <property type="entry name" value="Homeodomain-like"/>
    <property type="match status" value="2"/>
</dbReference>
<dbReference type="SUPFAM" id="SSF51182">
    <property type="entry name" value="RmlC-like cupins"/>
    <property type="match status" value="1"/>
</dbReference>
<dbReference type="InterPro" id="IPR018060">
    <property type="entry name" value="HTH_AraC"/>
</dbReference>
<accession>A0ABY5VLH1</accession>
<keyword evidence="6" id="KW-1185">Reference proteome</keyword>
<dbReference type="Gene3D" id="2.60.120.10">
    <property type="entry name" value="Jelly Rolls"/>
    <property type="match status" value="1"/>
</dbReference>
<proteinExistence type="predicted"/>
<dbReference type="PROSITE" id="PS00041">
    <property type="entry name" value="HTH_ARAC_FAMILY_1"/>
    <property type="match status" value="1"/>
</dbReference>